<gene>
    <name evidence="3" type="ORF">SAMN05444278_104211</name>
</gene>
<dbReference type="InterPro" id="IPR012336">
    <property type="entry name" value="Thioredoxin-like_fold"/>
</dbReference>
<dbReference type="Gene3D" id="3.40.30.10">
    <property type="entry name" value="Glutaredoxin"/>
    <property type="match status" value="1"/>
</dbReference>
<dbReference type="Proteomes" id="UP000184462">
    <property type="component" value="Unassembled WGS sequence"/>
</dbReference>
<evidence type="ECO:0000259" key="2">
    <source>
        <dbReference type="PROSITE" id="PS51352"/>
    </source>
</evidence>
<dbReference type="InterPro" id="IPR036249">
    <property type="entry name" value="Thioredoxin-like_sf"/>
</dbReference>
<feature type="domain" description="Thioredoxin" evidence="2">
    <location>
        <begin position="20"/>
        <end position="157"/>
    </location>
</feature>
<dbReference type="InterPro" id="IPR017937">
    <property type="entry name" value="Thioredoxin_CS"/>
</dbReference>
<dbReference type="SUPFAM" id="SSF52833">
    <property type="entry name" value="Thioredoxin-like"/>
    <property type="match status" value="1"/>
</dbReference>
<dbReference type="RefSeq" id="WP_073192914.1">
    <property type="nucleotide sequence ID" value="NZ_FQTW01000004.1"/>
</dbReference>
<dbReference type="PROSITE" id="PS51352">
    <property type="entry name" value="THIOREDOXIN_2"/>
    <property type="match status" value="1"/>
</dbReference>
<sequence length="180" mass="20990">MKLFINSIIFLVSILSLHAQSINWMSMNEALEAQKDEPKKIIVDVYTNWCGPCKLMDKRTFSHPEVAKYINKHFYAVKFNAEGTEEITYKDYTYKNIHFDESRSPKQRNGQHLFANALKVSAYPTVVFFDENSDVISPVVGYKTPQQLELYLKMIATDKYAEITTQEAWKVYQENFTSTF</sequence>
<dbReference type="EMBL" id="FQTW01000004">
    <property type="protein sequence ID" value="SHE72150.1"/>
    <property type="molecule type" value="Genomic_DNA"/>
</dbReference>
<dbReference type="STRING" id="1155689.SAMN05444278_104211"/>
<accession>A0A1M4VTG8</accession>
<proteinExistence type="predicted"/>
<dbReference type="InterPro" id="IPR013766">
    <property type="entry name" value="Thioredoxin_domain"/>
</dbReference>
<evidence type="ECO:0000256" key="1">
    <source>
        <dbReference type="ARBA" id="ARBA00023284"/>
    </source>
</evidence>
<evidence type="ECO:0000313" key="4">
    <source>
        <dbReference type="Proteomes" id="UP000184462"/>
    </source>
</evidence>
<reference evidence="3 4" key="1">
    <citation type="submission" date="2016-11" db="EMBL/GenBank/DDBJ databases">
        <authorList>
            <person name="Jaros S."/>
            <person name="Januszkiewicz K."/>
            <person name="Wedrychowicz H."/>
        </authorList>
    </citation>
    <scope>NUCLEOTIDE SEQUENCE [LARGE SCALE GENOMIC DNA]</scope>
    <source>
        <strain evidence="3 4">DSM 25661</strain>
    </source>
</reference>
<protein>
    <submittedName>
        <fullName evidence="3">Thioredoxin-related protein</fullName>
    </submittedName>
</protein>
<evidence type="ECO:0000313" key="3">
    <source>
        <dbReference type="EMBL" id="SHE72150.1"/>
    </source>
</evidence>
<organism evidence="3 4">
    <name type="scientific">Psychroflexus salarius</name>
    <dbReference type="NCBI Taxonomy" id="1155689"/>
    <lineage>
        <taxon>Bacteria</taxon>
        <taxon>Pseudomonadati</taxon>
        <taxon>Bacteroidota</taxon>
        <taxon>Flavobacteriia</taxon>
        <taxon>Flavobacteriales</taxon>
        <taxon>Flavobacteriaceae</taxon>
        <taxon>Psychroflexus</taxon>
    </lineage>
</organism>
<dbReference type="AlphaFoldDB" id="A0A1M4VTG8"/>
<name>A0A1M4VTG8_9FLAO</name>
<dbReference type="OrthoDB" id="9811036at2"/>
<keyword evidence="4" id="KW-1185">Reference proteome</keyword>
<dbReference type="Pfam" id="PF13098">
    <property type="entry name" value="Thioredoxin_2"/>
    <property type="match status" value="1"/>
</dbReference>
<keyword evidence="1" id="KW-0676">Redox-active center</keyword>
<dbReference type="PROSITE" id="PS00194">
    <property type="entry name" value="THIOREDOXIN_1"/>
    <property type="match status" value="1"/>
</dbReference>